<dbReference type="EC" id="3.1.4.4" evidence="5"/>
<evidence type="ECO:0000256" key="11">
    <source>
        <dbReference type="ARBA" id="ARBA00029594"/>
    </source>
</evidence>
<evidence type="ECO:0000256" key="4">
    <source>
        <dbReference type="ARBA" id="ARBA00008664"/>
    </source>
</evidence>
<comment type="similarity">
    <text evidence="4">Belongs to the phospholipase D family.</text>
</comment>
<evidence type="ECO:0000256" key="5">
    <source>
        <dbReference type="ARBA" id="ARBA00012027"/>
    </source>
</evidence>
<dbReference type="GO" id="GO:0005576">
    <property type="term" value="C:extracellular region"/>
    <property type="evidence" value="ECO:0007669"/>
    <property type="project" value="UniProtKB-SubCell"/>
</dbReference>
<accession>A0A239PJC5</accession>
<evidence type="ECO:0000256" key="1">
    <source>
        <dbReference type="ARBA" id="ARBA00000798"/>
    </source>
</evidence>
<dbReference type="AlphaFoldDB" id="A0A239PJC5"/>
<evidence type="ECO:0000259" key="12">
    <source>
        <dbReference type="PROSITE" id="PS50035"/>
    </source>
</evidence>
<dbReference type="RefSeq" id="WP_159462374.1">
    <property type="nucleotide sequence ID" value="NZ_FZQA01000001.1"/>
</dbReference>
<comment type="subcellular location">
    <subcellularLocation>
        <location evidence="3">Secreted</location>
    </subcellularLocation>
</comment>
<dbReference type="Gene3D" id="3.30.870.10">
    <property type="entry name" value="Endonuclease Chain A"/>
    <property type="match status" value="2"/>
</dbReference>
<dbReference type="GO" id="GO:0006793">
    <property type="term" value="P:phosphorus metabolic process"/>
    <property type="evidence" value="ECO:0007669"/>
    <property type="project" value="UniProtKB-ARBA"/>
</dbReference>
<dbReference type="InterPro" id="IPR001736">
    <property type="entry name" value="PLipase_D/transphosphatidylase"/>
</dbReference>
<dbReference type="GO" id="GO:0004630">
    <property type="term" value="F:phospholipase D activity"/>
    <property type="evidence" value="ECO:0007669"/>
    <property type="project" value="UniProtKB-EC"/>
</dbReference>
<keyword evidence="8" id="KW-0378">Hydrolase</keyword>
<comment type="catalytic activity">
    <reaction evidence="1">
        <text>a 1,2-diacyl-sn-glycero-3-phosphocholine + H2O = a 1,2-diacyl-sn-glycero-3-phosphate + choline + H(+)</text>
        <dbReference type="Rhea" id="RHEA:14445"/>
        <dbReference type="ChEBI" id="CHEBI:15354"/>
        <dbReference type="ChEBI" id="CHEBI:15377"/>
        <dbReference type="ChEBI" id="CHEBI:15378"/>
        <dbReference type="ChEBI" id="CHEBI:57643"/>
        <dbReference type="ChEBI" id="CHEBI:58608"/>
        <dbReference type="EC" id="3.1.4.4"/>
    </reaction>
</comment>
<evidence type="ECO:0000313" key="13">
    <source>
        <dbReference type="EMBL" id="SNT67886.1"/>
    </source>
</evidence>
<dbReference type="InterPro" id="IPR051406">
    <property type="entry name" value="PLD_domain"/>
</dbReference>
<dbReference type="OrthoDB" id="7549954at2"/>
<evidence type="ECO:0000256" key="2">
    <source>
        <dbReference type="ARBA" id="ARBA00003145"/>
    </source>
</evidence>
<dbReference type="PANTHER" id="PTHR43856:SF1">
    <property type="entry name" value="MITOCHONDRIAL CARDIOLIPIN HYDROLASE"/>
    <property type="match status" value="1"/>
</dbReference>
<dbReference type="Proteomes" id="UP000198346">
    <property type="component" value="Unassembled WGS sequence"/>
</dbReference>
<dbReference type="SUPFAM" id="SSF56024">
    <property type="entry name" value="Phospholipase D/nuclease"/>
    <property type="match status" value="2"/>
</dbReference>
<name>A0A239PJC5_9PROT</name>
<evidence type="ECO:0000256" key="8">
    <source>
        <dbReference type="ARBA" id="ARBA00022801"/>
    </source>
</evidence>
<evidence type="ECO:0000256" key="7">
    <source>
        <dbReference type="ARBA" id="ARBA00022525"/>
    </source>
</evidence>
<keyword evidence="7" id="KW-0964">Secreted</keyword>
<dbReference type="InterPro" id="IPR025202">
    <property type="entry name" value="PLD-like_dom"/>
</dbReference>
<dbReference type="PANTHER" id="PTHR43856">
    <property type="entry name" value="CARDIOLIPIN HYDROLASE"/>
    <property type="match status" value="1"/>
</dbReference>
<dbReference type="GO" id="GO:0016042">
    <property type="term" value="P:lipid catabolic process"/>
    <property type="evidence" value="ECO:0007669"/>
    <property type="project" value="UniProtKB-KW"/>
</dbReference>
<keyword evidence="9" id="KW-0442">Lipid degradation</keyword>
<dbReference type="PROSITE" id="PS50035">
    <property type="entry name" value="PLD"/>
    <property type="match status" value="1"/>
</dbReference>
<proteinExistence type="inferred from homology"/>
<reference evidence="13 14" key="1">
    <citation type="submission" date="2017-07" db="EMBL/GenBank/DDBJ databases">
        <authorList>
            <person name="Sun Z.S."/>
            <person name="Albrecht U."/>
            <person name="Echele G."/>
            <person name="Lee C.C."/>
        </authorList>
    </citation>
    <scope>NUCLEOTIDE SEQUENCE [LARGE SCALE GENOMIC DNA]</scope>
    <source>
        <strain evidence="13 14">CGMCC 1.12710</strain>
    </source>
</reference>
<evidence type="ECO:0000256" key="3">
    <source>
        <dbReference type="ARBA" id="ARBA00004613"/>
    </source>
</evidence>
<dbReference type="Pfam" id="PF13091">
    <property type="entry name" value="PLDc_2"/>
    <property type="match status" value="2"/>
</dbReference>
<comment type="function">
    <text evidence="2">Could be a virulence factor.</text>
</comment>
<protein>
    <recommendedName>
        <fullName evidence="6">Phospholipase D</fullName>
        <ecNumber evidence="5">3.1.4.4</ecNumber>
    </recommendedName>
    <alternativeName>
        <fullName evidence="11">Choline phosphatase</fullName>
    </alternativeName>
</protein>
<organism evidence="13 14">
    <name type="scientific">Amphiplicatus metriothermophilus</name>
    <dbReference type="NCBI Taxonomy" id="1519374"/>
    <lineage>
        <taxon>Bacteria</taxon>
        <taxon>Pseudomonadati</taxon>
        <taxon>Pseudomonadota</taxon>
        <taxon>Alphaproteobacteria</taxon>
        <taxon>Parvularculales</taxon>
        <taxon>Parvularculaceae</taxon>
        <taxon>Amphiplicatus</taxon>
    </lineage>
</organism>
<keyword evidence="10" id="KW-0443">Lipid metabolism</keyword>
<dbReference type="GO" id="GO:0016891">
    <property type="term" value="F:RNA endonuclease activity producing 5'-phosphomonoesters, hydrolytic mechanism"/>
    <property type="evidence" value="ECO:0007669"/>
    <property type="project" value="TreeGrafter"/>
</dbReference>
<gene>
    <name evidence="13" type="ORF">SAMN06297382_0379</name>
</gene>
<sequence>MPPENFNLSPDAEGDGWALYFGGPDMAPRRLRDILEAYVGSQPAGAAIDWLAYYFRDRALARALGAATARGVVVRVLIEGRPRRRDANEAAARLLAEEIGEGLRRRAGAGAPIGALRGRLHAKLYAFSHPRPCVFIGSFNPSGDAPEARPDIVDEIGDQDRGHNLLLRIDEPALVEGLVRHARALWAEGGARPLRRFSPEQNAPLRGRVGDIYFYPRLRPGVAGKALAGDAAAEAWGAISHMKGGFARRLEAFARAGGRARLLVHDTERRVPAASIERLRKAGAEIARYARADRLPMHAKFLLIRRGPEKTAFLGSLNYNRNSLWLNDEILLASRDPRLFDALAARFEAMAGEAAMPAP</sequence>
<evidence type="ECO:0000313" key="14">
    <source>
        <dbReference type="Proteomes" id="UP000198346"/>
    </source>
</evidence>
<evidence type="ECO:0000256" key="6">
    <source>
        <dbReference type="ARBA" id="ARBA00018392"/>
    </source>
</evidence>
<evidence type="ECO:0000256" key="9">
    <source>
        <dbReference type="ARBA" id="ARBA00022963"/>
    </source>
</evidence>
<dbReference type="EMBL" id="FZQA01000001">
    <property type="protein sequence ID" value="SNT67886.1"/>
    <property type="molecule type" value="Genomic_DNA"/>
</dbReference>
<keyword evidence="14" id="KW-1185">Reference proteome</keyword>
<feature type="domain" description="PLD phosphodiesterase" evidence="12">
    <location>
        <begin position="293"/>
        <end position="323"/>
    </location>
</feature>
<evidence type="ECO:0000256" key="10">
    <source>
        <dbReference type="ARBA" id="ARBA00023098"/>
    </source>
</evidence>